<dbReference type="Pfam" id="PF00702">
    <property type="entry name" value="Hydrolase"/>
    <property type="match status" value="1"/>
</dbReference>
<sequence>MAEFIASAFDAVLFDIGGVLEITGAMDFGDTWERKLELSSGAITVDLAELWIGGAVGDVSTDQLRQQAADRLSVSLETVDQMLEDMWDQYLGEPDTRLFDWLHQHRSTYKTGLVSNSFIGARERENDKYNLSGLVDTIVYSHEVGSLKPDAKIYLEACQQLDVTPKRCIFVDDSPVTIEGAENLGMTAIHHQQTDITVAHLDALIASR</sequence>
<dbReference type="OrthoDB" id="9795007at2"/>
<dbReference type="PANTHER" id="PTHR43611:SF3">
    <property type="entry name" value="FLAVIN MONONUCLEOTIDE HYDROLASE 1, CHLOROPLATIC"/>
    <property type="match status" value="1"/>
</dbReference>
<dbReference type="AlphaFoldDB" id="A0A173LH05"/>
<dbReference type="PANTHER" id="PTHR43611">
    <property type="entry name" value="ALPHA-D-GLUCOSE 1-PHOSPHATE PHOSPHATASE"/>
    <property type="match status" value="1"/>
</dbReference>
<gene>
    <name evidence="1" type="ORF">BJL86_0063</name>
</gene>
<dbReference type="Gene3D" id="3.40.50.1000">
    <property type="entry name" value="HAD superfamily/HAD-like"/>
    <property type="match status" value="1"/>
</dbReference>
<dbReference type="Proteomes" id="UP000186104">
    <property type="component" value="Chromosome"/>
</dbReference>
<dbReference type="SUPFAM" id="SSF56784">
    <property type="entry name" value="HAD-like"/>
    <property type="match status" value="1"/>
</dbReference>
<name>A0A173LH05_9ACTN</name>
<dbReference type="InterPro" id="IPR023198">
    <property type="entry name" value="PGP-like_dom2"/>
</dbReference>
<dbReference type="SFLD" id="SFLDG01129">
    <property type="entry name" value="C1.5:_HAD__Beta-PGM__Phosphata"/>
    <property type="match status" value="1"/>
</dbReference>
<evidence type="ECO:0000313" key="1">
    <source>
        <dbReference type="EMBL" id="ANI90874.1"/>
    </source>
</evidence>
<dbReference type="KEGG" id="dtm:BJL86_0063"/>
<dbReference type="InterPro" id="IPR006439">
    <property type="entry name" value="HAD-SF_hydro_IA"/>
</dbReference>
<dbReference type="EMBL" id="CP015961">
    <property type="protein sequence ID" value="ANI90874.1"/>
    <property type="molecule type" value="Genomic_DNA"/>
</dbReference>
<dbReference type="InterPro" id="IPR023214">
    <property type="entry name" value="HAD_sf"/>
</dbReference>
<dbReference type="InterPro" id="IPR036412">
    <property type="entry name" value="HAD-like_sf"/>
</dbReference>
<dbReference type="NCBIfam" id="TIGR01509">
    <property type="entry name" value="HAD-SF-IA-v3"/>
    <property type="match status" value="1"/>
</dbReference>
<dbReference type="SFLD" id="SFLDS00003">
    <property type="entry name" value="Haloacid_Dehalogenase"/>
    <property type="match status" value="1"/>
</dbReference>
<dbReference type="STRING" id="499555.BJL86_0063"/>
<reference evidence="1 2" key="1">
    <citation type="submission" date="2016-06" db="EMBL/GenBank/DDBJ databases">
        <title>Complete genome sequence of a saline-alkali tolerant type strain Dietzia timorensis ID05-A0528T.</title>
        <authorList>
            <person name="Wu X."/>
        </authorList>
    </citation>
    <scope>NUCLEOTIDE SEQUENCE [LARGE SCALE GENOMIC DNA]</scope>
    <source>
        <strain evidence="1 2">ID05-A0528</strain>
    </source>
</reference>
<protein>
    <submittedName>
        <fullName evidence="1">Acyl-CoA dehydrogenase family member 10</fullName>
    </submittedName>
</protein>
<dbReference type="RefSeq" id="WP_067473777.1">
    <property type="nucleotide sequence ID" value="NZ_CP015961.1"/>
</dbReference>
<organism evidence="1 2">
    <name type="scientific">Dietzia timorensis</name>
    <dbReference type="NCBI Taxonomy" id="499555"/>
    <lineage>
        <taxon>Bacteria</taxon>
        <taxon>Bacillati</taxon>
        <taxon>Actinomycetota</taxon>
        <taxon>Actinomycetes</taxon>
        <taxon>Mycobacteriales</taxon>
        <taxon>Dietziaceae</taxon>
        <taxon>Dietzia</taxon>
    </lineage>
</organism>
<dbReference type="Gene3D" id="1.10.150.240">
    <property type="entry name" value="Putative phosphatase, domain 2"/>
    <property type="match status" value="1"/>
</dbReference>
<proteinExistence type="predicted"/>
<keyword evidence="2" id="KW-1185">Reference proteome</keyword>
<evidence type="ECO:0000313" key="2">
    <source>
        <dbReference type="Proteomes" id="UP000186104"/>
    </source>
</evidence>
<accession>A0A173LH05</accession>
<dbReference type="PRINTS" id="PR00413">
    <property type="entry name" value="HADHALOGNASE"/>
</dbReference>
<dbReference type="NCBIfam" id="TIGR01549">
    <property type="entry name" value="HAD-SF-IA-v1"/>
    <property type="match status" value="1"/>
</dbReference>